<dbReference type="Proteomes" id="UP000184384">
    <property type="component" value="Unassembled WGS sequence"/>
</dbReference>
<evidence type="ECO:0000313" key="7">
    <source>
        <dbReference type="Proteomes" id="UP000237771"/>
    </source>
</evidence>
<evidence type="ECO:0000313" key="6">
    <source>
        <dbReference type="Proteomes" id="UP000184384"/>
    </source>
</evidence>
<name>A0A1M5M0X8_9FLAO</name>
<dbReference type="STRING" id="280093.SAMN05443373_103296"/>
<reference evidence="4 7" key="3">
    <citation type="submission" date="2018-03" db="EMBL/GenBank/DDBJ databases">
        <title>Genomic Encyclopedia of Archaeal and Bacterial Type Strains, Phase II (KMG-II): from individual species to whole genera.</title>
        <authorList>
            <person name="Goeker M."/>
        </authorList>
    </citation>
    <scope>NUCLEOTIDE SEQUENCE [LARGE SCALE GENOMIC DNA]</scope>
    <source>
        <strain evidence="4 7">DSM 17797</strain>
    </source>
</reference>
<protein>
    <submittedName>
        <fullName evidence="4">Beta-glucanase (GH16 family)</fullName>
    </submittedName>
    <submittedName>
        <fullName evidence="5">Beta-glucanase, GH16 family</fullName>
    </submittedName>
</protein>
<dbReference type="InterPro" id="IPR000757">
    <property type="entry name" value="Beta-glucanase-like"/>
</dbReference>
<reference evidence="6" key="1">
    <citation type="submission" date="2016-11" db="EMBL/GenBank/DDBJ databases">
        <authorList>
            <person name="Varghese N."/>
            <person name="Submissions S."/>
        </authorList>
    </citation>
    <scope>NUCLEOTIDE SEQUENCE [LARGE SCALE GENOMIC DNA]</scope>
    <source>
        <strain evidence="6">DSM 19729</strain>
    </source>
</reference>
<dbReference type="PANTHER" id="PTHR10963:SF55">
    <property type="entry name" value="GLYCOSIDE HYDROLASE FAMILY 16 PROTEIN"/>
    <property type="match status" value="1"/>
</dbReference>
<accession>A0A1M5M0X8</accession>
<gene>
    <name evidence="4" type="ORF">BC624_104296</name>
    <name evidence="5" type="ORF">SAMN05443373_103296</name>
</gene>
<dbReference type="Pfam" id="PF00722">
    <property type="entry name" value="Glyco_hydro_16"/>
    <property type="match status" value="1"/>
</dbReference>
<comment type="similarity">
    <text evidence="1">Belongs to the glycosyl hydrolase 16 family.</text>
</comment>
<evidence type="ECO:0000256" key="1">
    <source>
        <dbReference type="ARBA" id="ARBA00006865"/>
    </source>
</evidence>
<dbReference type="Gene3D" id="2.60.120.200">
    <property type="match status" value="1"/>
</dbReference>
<dbReference type="EMBL" id="FQWO01000003">
    <property type="protein sequence ID" value="SHG71002.1"/>
    <property type="molecule type" value="Genomic_DNA"/>
</dbReference>
<feature type="domain" description="GH16" evidence="3">
    <location>
        <begin position="32"/>
        <end position="285"/>
    </location>
</feature>
<dbReference type="RefSeq" id="WP_084089438.1">
    <property type="nucleotide sequence ID" value="NZ_FQWO01000003.1"/>
</dbReference>
<dbReference type="SUPFAM" id="SSF49899">
    <property type="entry name" value="Concanavalin A-like lectins/glucanases"/>
    <property type="match status" value="1"/>
</dbReference>
<organism evidence="5 6">
    <name type="scientific">Flavobacterium granuli</name>
    <dbReference type="NCBI Taxonomy" id="280093"/>
    <lineage>
        <taxon>Bacteria</taxon>
        <taxon>Pseudomonadati</taxon>
        <taxon>Bacteroidota</taxon>
        <taxon>Flavobacteriia</taxon>
        <taxon>Flavobacteriales</taxon>
        <taxon>Flavobacteriaceae</taxon>
        <taxon>Flavobacterium</taxon>
    </lineage>
</organism>
<reference evidence="5" key="2">
    <citation type="submission" date="2016-11" db="EMBL/GenBank/DDBJ databases">
        <authorList>
            <person name="Jaros S."/>
            <person name="Januszkiewicz K."/>
            <person name="Wedrychowicz H."/>
        </authorList>
    </citation>
    <scope>NUCLEOTIDE SEQUENCE [LARGE SCALE GENOMIC DNA]</scope>
    <source>
        <strain evidence="5">DSM 19729</strain>
    </source>
</reference>
<evidence type="ECO:0000313" key="5">
    <source>
        <dbReference type="EMBL" id="SHG71002.1"/>
    </source>
</evidence>
<proteinExistence type="inferred from homology"/>
<dbReference type="CDD" id="cd08023">
    <property type="entry name" value="GH16_laminarinase_like"/>
    <property type="match status" value="1"/>
</dbReference>
<feature type="signal peptide" evidence="2">
    <location>
        <begin position="1"/>
        <end position="30"/>
    </location>
</feature>
<evidence type="ECO:0000313" key="4">
    <source>
        <dbReference type="EMBL" id="PRZ24178.1"/>
    </source>
</evidence>
<evidence type="ECO:0000256" key="2">
    <source>
        <dbReference type="SAM" id="SignalP"/>
    </source>
</evidence>
<feature type="chain" id="PRO_5013291037" evidence="2">
    <location>
        <begin position="31"/>
        <end position="285"/>
    </location>
</feature>
<dbReference type="PANTHER" id="PTHR10963">
    <property type="entry name" value="GLYCOSYL HYDROLASE-RELATED"/>
    <property type="match status" value="1"/>
</dbReference>
<keyword evidence="2" id="KW-0732">Signal</keyword>
<dbReference type="PROSITE" id="PS51762">
    <property type="entry name" value="GH16_2"/>
    <property type="match status" value="1"/>
</dbReference>
<dbReference type="AlphaFoldDB" id="A0A1M5M0X8"/>
<dbReference type="Proteomes" id="UP000237771">
    <property type="component" value="Unassembled WGS sequence"/>
</dbReference>
<keyword evidence="7" id="KW-1185">Reference proteome</keyword>
<evidence type="ECO:0000259" key="3">
    <source>
        <dbReference type="PROSITE" id="PS51762"/>
    </source>
</evidence>
<dbReference type="InterPro" id="IPR050546">
    <property type="entry name" value="Glycosyl_Hydrlase_16"/>
</dbReference>
<dbReference type="GO" id="GO:0004553">
    <property type="term" value="F:hydrolase activity, hydrolyzing O-glycosyl compounds"/>
    <property type="evidence" value="ECO:0007669"/>
    <property type="project" value="InterPro"/>
</dbReference>
<dbReference type="InterPro" id="IPR013320">
    <property type="entry name" value="ConA-like_dom_sf"/>
</dbReference>
<dbReference type="GO" id="GO:0005975">
    <property type="term" value="P:carbohydrate metabolic process"/>
    <property type="evidence" value="ECO:0007669"/>
    <property type="project" value="InterPro"/>
</dbReference>
<sequence length="285" mass="32817">MNRRNEKKALTTRLFFVLMLISAASLNAQKKEKWKLVWREEFNYTGLPDSAKWGYEVGHIRNNEQQYYTKARKENVWVSKGVLAITGRKESYPNESFKKESKDWKTKDSLAQYTSASINTLGKVGWKYGRIEVKAKLPRGGGIWPAIWMMGTNRPEVGWPKCGEIDVMEFIGNHPKDIYGTIHYPDPVSNGNKSNGGKIVAENLDSQFHIYAIEWNEQTIDIYFDDNKYHSFSIDTAGQGADNPFRKPFYLLLNLAMGANWPGPIDDTVLPQQFLVDYVRVYQKK</sequence>
<dbReference type="EMBL" id="PVUB01000004">
    <property type="protein sequence ID" value="PRZ24178.1"/>
    <property type="molecule type" value="Genomic_DNA"/>
</dbReference>